<evidence type="ECO:0000313" key="2">
    <source>
        <dbReference type="Proteomes" id="UP000450917"/>
    </source>
</evidence>
<keyword evidence="2" id="KW-1185">Reference proteome</keyword>
<accession>A0A7X2ZEW6</accession>
<dbReference type="Proteomes" id="UP000450917">
    <property type="component" value="Unassembled WGS sequence"/>
</dbReference>
<organism evidence="1 2">
    <name type="scientific">Paenibacillus validus</name>
    <dbReference type="NCBI Taxonomy" id="44253"/>
    <lineage>
        <taxon>Bacteria</taxon>
        <taxon>Bacillati</taxon>
        <taxon>Bacillota</taxon>
        <taxon>Bacilli</taxon>
        <taxon>Bacillales</taxon>
        <taxon>Paenibacillaceae</taxon>
        <taxon>Paenibacillus</taxon>
    </lineage>
</organism>
<dbReference type="RefSeq" id="WP_127608447.1">
    <property type="nucleotide sequence ID" value="NZ_JARTHJ010000052.1"/>
</dbReference>
<reference evidence="1 2" key="1">
    <citation type="submission" date="2019-11" db="EMBL/GenBank/DDBJ databases">
        <title>Draft genome sequences of five Paenibacillus species of dairy origin.</title>
        <authorList>
            <person name="Olajide A.M."/>
            <person name="Chen S."/>
            <person name="Lapointe G."/>
        </authorList>
    </citation>
    <scope>NUCLEOTIDE SEQUENCE [LARGE SCALE GENOMIC DNA]</scope>
    <source>
        <strain evidence="1 2">2CS3</strain>
    </source>
</reference>
<protein>
    <submittedName>
        <fullName evidence="1">Uncharacterized protein</fullName>
    </submittedName>
</protein>
<dbReference type="EMBL" id="WNZX01000030">
    <property type="protein sequence ID" value="MUG73664.1"/>
    <property type="molecule type" value="Genomic_DNA"/>
</dbReference>
<proteinExistence type="predicted"/>
<sequence length="136" mass="15848">MKPIITSFVLLFVILPFIAECSKTVPEPQLTTKKLYELYPGDIQKVDYIEIRSGETGHLKTYTDKNQIQDWIGQVRNFKFVPDPNQEDRSGFLYGVSLFENKELKLGFTPNSTGGHYYIYNEELKNKIQELYESKQ</sequence>
<dbReference type="AlphaFoldDB" id="A0A7X2ZEW6"/>
<comment type="caution">
    <text evidence="1">The sequence shown here is derived from an EMBL/GenBank/DDBJ whole genome shotgun (WGS) entry which is preliminary data.</text>
</comment>
<gene>
    <name evidence="1" type="ORF">GNP93_23870</name>
</gene>
<name>A0A7X2ZEW6_9BACL</name>
<evidence type="ECO:0000313" key="1">
    <source>
        <dbReference type="EMBL" id="MUG73664.1"/>
    </source>
</evidence>